<evidence type="ECO:0000256" key="2">
    <source>
        <dbReference type="ARBA" id="ARBA00023002"/>
    </source>
</evidence>
<dbReference type="InterPro" id="IPR000683">
    <property type="entry name" value="Gfo/Idh/MocA-like_OxRdtase_N"/>
</dbReference>
<evidence type="ECO:0000313" key="6">
    <source>
        <dbReference type="Proteomes" id="UP000198915"/>
    </source>
</evidence>
<dbReference type="InterPro" id="IPR030827">
    <property type="entry name" value="Myo_inos_IolG"/>
</dbReference>
<dbReference type="PANTHER" id="PTHR42840:SF3">
    <property type="entry name" value="BINDING ROSSMANN FOLD OXIDOREDUCTASE, PUTATIVE (AFU_ORTHOLOGUE AFUA_2G10240)-RELATED"/>
    <property type="match status" value="1"/>
</dbReference>
<dbReference type="GO" id="GO:0000166">
    <property type="term" value="F:nucleotide binding"/>
    <property type="evidence" value="ECO:0007669"/>
    <property type="project" value="InterPro"/>
</dbReference>
<dbReference type="Gene3D" id="3.30.360.10">
    <property type="entry name" value="Dihydrodipicolinate Reductase, domain 2"/>
    <property type="match status" value="1"/>
</dbReference>
<comment type="similarity">
    <text evidence="1">Belongs to the Gfo/Idh/MocA family.</text>
</comment>
<dbReference type="NCBIfam" id="TIGR04380">
    <property type="entry name" value="myo_inos_iolG"/>
    <property type="match status" value="1"/>
</dbReference>
<organism evidence="5 6">
    <name type="scientific">Brevibacillus centrosporus</name>
    <dbReference type="NCBI Taxonomy" id="54910"/>
    <lineage>
        <taxon>Bacteria</taxon>
        <taxon>Bacillati</taxon>
        <taxon>Bacillota</taxon>
        <taxon>Bacilli</taxon>
        <taxon>Bacillales</taxon>
        <taxon>Paenibacillaceae</taxon>
        <taxon>Brevibacillus</taxon>
    </lineage>
</organism>
<dbReference type="FunFam" id="3.30.360.10:FF:000023">
    <property type="entry name" value="Inositol 2-dehydrogenase"/>
    <property type="match status" value="1"/>
</dbReference>
<evidence type="ECO:0000313" key="5">
    <source>
        <dbReference type="EMBL" id="SFJ41190.1"/>
    </source>
</evidence>
<evidence type="ECO:0000259" key="4">
    <source>
        <dbReference type="Pfam" id="PF22725"/>
    </source>
</evidence>
<dbReference type="Pfam" id="PF01408">
    <property type="entry name" value="GFO_IDH_MocA"/>
    <property type="match status" value="1"/>
</dbReference>
<dbReference type="Gene3D" id="3.40.50.720">
    <property type="entry name" value="NAD(P)-binding Rossmann-like Domain"/>
    <property type="match status" value="1"/>
</dbReference>
<dbReference type="InterPro" id="IPR036291">
    <property type="entry name" value="NAD(P)-bd_dom_sf"/>
</dbReference>
<feature type="domain" description="GFO/IDH/MocA-like oxidoreductase" evidence="4">
    <location>
        <begin position="131"/>
        <end position="251"/>
    </location>
</feature>
<evidence type="ECO:0000256" key="1">
    <source>
        <dbReference type="ARBA" id="ARBA00010928"/>
    </source>
</evidence>
<dbReference type="AlphaFoldDB" id="A0A1I3R597"/>
<dbReference type="InterPro" id="IPR055170">
    <property type="entry name" value="GFO_IDH_MocA-like_dom"/>
</dbReference>
<sequence length="335" mass="37240">MRKVRIGIIGAGRIGKLHAENLVRNGQVQIAGIADPFAAQMEEWAAKLGISKVISEPLELIQDPEVDAIFICSPTTTHAQLIIEAAKAKKHIFCEKPVSFDPEQTREALRVVEAAGVKFQTGFNRRFDRNFKHVAQAIRAGKIGDTHIVKITSRDPDAPPKPYILHSGGLFMDMSIHDFDMARYLTGAEVEEVYVQGAVLVDPVFEECGDIDTALVTLKFSNGALGVIDNSRRAVYGYDQRVEVFGSGGAISVQNEFPNSAELMTSEGIYRDKPHYFFLDRYNQAYVEETNEFIECILEDKPVAVNGYDGLAAELIARACDKSYRERRPVKLSEL</sequence>
<dbReference type="Proteomes" id="UP000198915">
    <property type="component" value="Unassembled WGS sequence"/>
</dbReference>
<feature type="domain" description="Gfo/Idh/MocA-like oxidoreductase N-terminal" evidence="3">
    <location>
        <begin position="4"/>
        <end position="123"/>
    </location>
</feature>
<keyword evidence="2" id="KW-0560">Oxidoreductase</keyword>
<dbReference type="GO" id="GO:0016491">
    <property type="term" value="F:oxidoreductase activity"/>
    <property type="evidence" value="ECO:0007669"/>
    <property type="project" value="UniProtKB-KW"/>
</dbReference>
<dbReference type="RefSeq" id="WP_092267269.1">
    <property type="nucleotide sequence ID" value="NZ_BJOE01000004.1"/>
</dbReference>
<dbReference type="EMBL" id="FORT01000003">
    <property type="protein sequence ID" value="SFJ41190.1"/>
    <property type="molecule type" value="Genomic_DNA"/>
</dbReference>
<dbReference type="SUPFAM" id="SSF55347">
    <property type="entry name" value="Glyceraldehyde-3-phosphate dehydrogenase-like, C-terminal domain"/>
    <property type="match status" value="1"/>
</dbReference>
<keyword evidence="6" id="KW-1185">Reference proteome</keyword>
<accession>A0A1I3R597</accession>
<protein>
    <submittedName>
        <fullName evidence="5">Myo-inositol 2-dehydrogenase / D-chiro-inositol 1-dehydrogenase</fullName>
    </submittedName>
</protein>
<gene>
    <name evidence="5" type="ORF">SAMN05518846_103279</name>
</gene>
<dbReference type="SUPFAM" id="SSF51735">
    <property type="entry name" value="NAD(P)-binding Rossmann-fold domains"/>
    <property type="match status" value="1"/>
</dbReference>
<dbReference type="Pfam" id="PF22725">
    <property type="entry name" value="GFO_IDH_MocA_C3"/>
    <property type="match status" value="1"/>
</dbReference>
<dbReference type="PANTHER" id="PTHR42840">
    <property type="entry name" value="NAD(P)-BINDING ROSSMANN-FOLD SUPERFAMILY PROTEIN-RELATED"/>
    <property type="match status" value="1"/>
</dbReference>
<evidence type="ECO:0000259" key="3">
    <source>
        <dbReference type="Pfam" id="PF01408"/>
    </source>
</evidence>
<reference evidence="6" key="1">
    <citation type="submission" date="2016-10" db="EMBL/GenBank/DDBJ databases">
        <authorList>
            <person name="Varghese N."/>
            <person name="Submissions S."/>
        </authorList>
    </citation>
    <scope>NUCLEOTIDE SEQUENCE [LARGE SCALE GENOMIC DNA]</scope>
    <source>
        <strain evidence="6">OK042</strain>
    </source>
</reference>
<dbReference type="STRING" id="1884381.SAMN05518846_103279"/>
<name>A0A1I3R597_9BACL</name>
<proteinExistence type="inferred from homology"/>